<dbReference type="InterPro" id="IPR050153">
    <property type="entry name" value="Metal_Ion_Import_ABC"/>
</dbReference>
<reference evidence="6 7" key="1">
    <citation type="journal article" date="2019" name="ISME J.">
        <title>Genome analyses of uncultured TG2/ZB3 bacteria in 'Margulisbacteria' specifically attached to ectosymbiotic spirochetes of protists in the termite gut.</title>
        <authorList>
            <person name="Utami Y.D."/>
            <person name="Kuwahara H."/>
            <person name="Igai K."/>
            <person name="Murakami T."/>
            <person name="Sugaya K."/>
            <person name="Morikawa T."/>
            <person name="Nagura Y."/>
            <person name="Yuki M."/>
            <person name="Deevong P."/>
            <person name="Inoue T."/>
            <person name="Kihara K."/>
            <person name="Lo N."/>
            <person name="Yamada A."/>
            <person name="Ohkuma M."/>
            <person name="Hongoh Y."/>
        </authorList>
    </citation>
    <scope>NUCLEOTIDE SEQUENCE [LARGE SCALE GENOMIC DNA]</scope>
    <source>
        <strain evidence="6">NkOx7-02</strain>
    </source>
</reference>
<dbReference type="AlphaFoldDB" id="A0A388TH22"/>
<evidence type="ECO:0000256" key="1">
    <source>
        <dbReference type="ARBA" id="ARBA00005417"/>
    </source>
</evidence>
<dbReference type="Proteomes" id="UP000275925">
    <property type="component" value="Unassembled WGS sequence"/>
</dbReference>
<dbReference type="PANTHER" id="PTHR42734:SF17">
    <property type="entry name" value="METAL TRANSPORT SYSTEM ATP-BINDING PROTEIN TM_0124-RELATED"/>
    <property type="match status" value="1"/>
</dbReference>
<dbReference type="PANTHER" id="PTHR42734">
    <property type="entry name" value="METAL TRANSPORT SYSTEM ATP-BINDING PROTEIN TM_0124-RELATED"/>
    <property type="match status" value="1"/>
</dbReference>
<organism evidence="6 7">
    <name type="scientific">Candidatus Termititenax persephonae</name>
    <dbReference type="NCBI Taxonomy" id="2218525"/>
    <lineage>
        <taxon>Bacteria</taxon>
        <taxon>Bacillati</taxon>
        <taxon>Candidatus Margulisiibacteriota</taxon>
        <taxon>Candidatus Termititenacia</taxon>
        <taxon>Candidatus Termititenacales</taxon>
        <taxon>Candidatus Termititenacaceae</taxon>
        <taxon>Candidatus Termititenax</taxon>
    </lineage>
</organism>
<dbReference type="SMART" id="SM00382">
    <property type="entry name" value="AAA"/>
    <property type="match status" value="1"/>
</dbReference>
<dbReference type="GO" id="GO:0016887">
    <property type="term" value="F:ATP hydrolysis activity"/>
    <property type="evidence" value="ECO:0007669"/>
    <property type="project" value="InterPro"/>
</dbReference>
<proteinExistence type="inferred from homology"/>
<keyword evidence="3" id="KW-0547">Nucleotide-binding</keyword>
<dbReference type="PROSITE" id="PS50893">
    <property type="entry name" value="ABC_TRANSPORTER_2"/>
    <property type="match status" value="1"/>
</dbReference>
<name>A0A388TH22_9BACT</name>
<evidence type="ECO:0000313" key="6">
    <source>
        <dbReference type="EMBL" id="GBR76182.1"/>
    </source>
</evidence>
<feature type="domain" description="ABC transporter" evidence="5">
    <location>
        <begin position="3"/>
        <end position="227"/>
    </location>
</feature>
<evidence type="ECO:0000313" key="7">
    <source>
        <dbReference type="Proteomes" id="UP000275925"/>
    </source>
</evidence>
<dbReference type="PROSITE" id="PS00211">
    <property type="entry name" value="ABC_TRANSPORTER_1"/>
    <property type="match status" value="1"/>
</dbReference>
<comment type="similarity">
    <text evidence="1">Belongs to the ABC transporter superfamily.</text>
</comment>
<keyword evidence="4 6" id="KW-0067">ATP-binding</keyword>
<dbReference type="SUPFAM" id="SSF52540">
    <property type="entry name" value="P-loop containing nucleoside triphosphate hydrolases"/>
    <property type="match status" value="1"/>
</dbReference>
<dbReference type="InterPro" id="IPR017871">
    <property type="entry name" value="ABC_transporter-like_CS"/>
</dbReference>
<accession>A0A388TH22</accession>
<dbReference type="Gene3D" id="3.40.50.300">
    <property type="entry name" value="P-loop containing nucleotide triphosphate hydrolases"/>
    <property type="match status" value="1"/>
</dbReference>
<dbReference type="InterPro" id="IPR027417">
    <property type="entry name" value="P-loop_NTPase"/>
</dbReference>
<evidence type="ECO:0000259" key="5">
    <source>
        <dbReference type="PROSITE" id="PS50893"/>
    </source>
</evidence>
<dbReference type="GO" id="GO:0005524">
    <property type="term" value="F:ATP binding"/>
    <property type="evidence" value="ECO:0007669"/>
    <property type="project" value="UniProtKB-KW"/>
</dbReference>
<evidence type="ECO:0000256" key="2">
    <source>
        <dbReference type="ARBA" id="ARBA00022448"/>
    </source>
</evidence>
<dbReference type="Pfam" id="PF00005">
    <property type="entry name" value="ABC_tran"/>
    <property type="match status" value="1"/>
</dbReference>
<gene>
    <name evidence="6" type="primary">znuC</name>
    <name evidence="6" type="ORF">NO2_0777</name>
</gene>
<dbReference type="EMBL" id="BGZO01000018">
    <property type="protein sequence ID" value="GBR76182.1"/>
    <property type="molecule type" value="Genomic_DNA"/>
</dbReference>
<keyword evidence="7" id="KW-1185">Reference proteome</keyword>
<dbReference type="InterPro" id="IPR003439">
    <property type="entry name" value="ABC_transporter-like_ATP-bd"/>
</dbReference>
<sequence>MLLSCQNAALAYDGRVVADGLRFTVSAGDYLCVLGENGSGKTTLLHGLLGWKTPCTGKIIHAAQPQNLGIGYLPQQTAAQKDFPASVFEVVLSGRIGRLGFRPFYAAADKVAAQKNLKRLGLGRFGRQCFRELSGGQQRRALLARALCAAQKLLILDEPLAGLDPAAVRDVYALLQKLNADGLTIIMVSHDLPGALSHATHILHLQGRQKFFGTVKDYKAWRKREHA</sequence>
<keyword evidence="2" id="KW-0813">Transport</keyword>
<protein>
    <submittedName>
        <fullName evidence="6">Zinc transport system ATP-binding protein</fullName>
    </submittedName>
</protein>
<dbReference type="InterPro" id="IPR003593">
    <property type="entry name" value="AAA+_ATPase"/>
</dbReference>
<evidence type="ECO:0000256" key="4">
    <source>
        <dbReference type="ARBA" id="ARBA00022840"/>
    </source>
</evidence>
<evidence type="ECO:0000256" key="3">
    <source>
        <dbReference type="ARBA" id="ARBA00022741"/>
    </source>
</evidence>
<comment type="caution">
    <text evidence="6">The sequence shown here is derived from an EMBL/GenBank/DDBJ whole genome shotgun (WGS) entry which is preliminary data.</text>
</comment>